<dbReference type="UniPathway" id="UPA00135">
    <property type="reaction ID" value="UER00198"/>
</dbReference>
<dbReference type="OrthoDB" id="9792539at2"/>
<reference evidence="14 15" key="1">
    <citation type="submission" date="2019-09" db="EMBL/GenBank/DDBJ databases">
        <title>Phylogeny of genus Pseudoclavibacter and closely related genus.</title>
        <authorList>
            <person name="Li Y."/>
        </authorList>
    </citation>
    <scope>NUCLEOTIDE SEQUENCE [LARGE SCALE GENOMIC DNA]</scope>
    <source>
        <strain evidence="14 15">JCM 16921</strain>
    </source>
</reference>
<evidence type="ECO:0000256" key="5">
    <source>
        <dbReference type="ARBA" id="ARBA00022605"/>
    </source>
</evidence>
<comment type="cofactor">
    <cofactor evidence="1">
        <name>Mg(2+)</name>
        <dbReference type="ChEBI" id="CHEBI:18420"/>
    </cofactor>
</comment>
<evidence type="ECO:0000313" key="14">
    <source>
        <dbReference type="EMBL" id="KAB1632855.1"/>
    </source>
</evidence>
<feature type="active site" description="Proton donor" evidence="13">
    <location>
        <position position="11"/>
    </location>
</feature>
<evidence type="ECO:0000256" key="2">
    <source>
        <dbReference type="ARBA" id="ARBA00005135"/>
    </source>
</evidence>
<comment type="catalytic activity">
    <reaction evidence="11">
        <text>O-phospho-L-serine + H2O = L-serine + phosphate</text>
        <dbReference type="Rhea" id="RHEA:21208"/>
        <dbReference type="ChEBI" id="CHEBI:15377"/>
        <dbReference type="ChEBI" id="CHEBI:33384"/>
        <dbReference type="ChEBI" id="CHEBI:43474"/>
        <dbReference type="ChEBI" id="CHEBI:57524"/>
        <dbReference type="EC" id="3.1.3.3"/>
    </reaction>
</comment>
<dbReference type="GO" id="GO:0005737">
    <property type="term" value="C:cytoplasm"/>
    <property type="evidence" value="ECO:0007669"/>
    <property type="project" value="TreeGrafter"/>
</dbReference>
<protein>
    <recommendedName>
        <fullName evidence="4">phosphoserine phosphatase</fullName>
        <ecNumber evidence="4">3.1.3.3</ecNumber>
    </recommendedName>
    <alternativeName>
        <fullName evidence="10">O-phosphoserine phosphohydrolase</fullName>
    </alternativeName>
</protein>
<feature type="active site" description="Nucleophile" evidence="13">
    <location>
        <position position="9"/>
    </location>
</feature>
<dbReference type="SFLD" id="SFLDS00003">
    <property type="entry name" value="Haloacid_Dehalogenase"/>
    <property type="match status" value="1"/>
</dbReference>
<dbReference type="Gene3D" id="3.40.50.1000">
    <property type="entry name" value="HAD superfamily/HAD-like"/>
    <property type="match status" value="1"/>
</dbReference>
<keyword evidence="6" id="KW-0479">Metal-binding</keyword>
<comment type="caution">
    <text evidence="14">The sequence shown here is derived from an EMBL/GenBank/DDBJ whole genome shotgun (WGS) entry which is preliminary data.</text>
</comment>
<evidence type="ECO:0000256" key="13">
    <source>
        <dbReference type="PIRSR" id="PIRSR604469-1"/>
    </source>
</evidence>
<dbReference type="EMBL" id="WBKA01000002">
    <property type="protein sequence ID" value="KAB1632855.1"/>
    <property type="molecule type" value="Genomic_DNA"/>
</dbReference>
<dbReference type="SFLD" id="SFLDG01137">
    <property type="entry name" value="C1.6.1:_Phosphoserine_Phosphat"/>
    <property type="match status" value="1"/>
</dbReference>
<comment type="catalytic activity">
    <reaction evidence="12">
        <text>O-phospho-D-serine + H2O = D-serine + phosphate</text>
        <dbReference type="Rhea" id="RHEA:24873"/>
        <dbReference type="ChEBI" id="CHEBI:15377"/>
        <dbReference type="ChEBI" id="CHEBI:35247"/>
        <dbReference type="ChEBI" id="CHEBI:43474"/>
        <dbReference type="ChEBI" id="CHEBI:58680"/>
        <dbReference type="EC" id="3.1.3.3"/>
    </reaction>
</comment>
<keyword evidence="7 14" id="KW-0378">Hydrolase</keyword>
<dbReference type="InterPro" id="IPR050582">
    <property type="entry name" value="HAD-like_SerB"/>
</dbReference>
<dbReference type="NCBIfam" id="TIGR00338">
    <property type="entry name" value="serB"/>
    <property type="match status" value="1"/>
</dbReference>
<keyword evidence="15" id="KW-1185">Reference proteome</keyword>
<dbReference type="InterPro" id="IPR036412">
    <property type="entry name" value="HAD-like_sf"/>
</dbReference>
<evidence type="ECO:0000256" key="10">
    <source>
        <dbReference type="ARBA" id="ARBA00031693"/>
    </source>
</evidence>
<comment type="similarity">
    <text evidence="3">Belongs to the HAD-like hydrolase superfamily. SerB family.</text>
</comment>
<dbReference type="GO" id="GO:0036424">
    <property type="term" value="F:L-phosphoserine phosphatase activity"/>
    <property type="evidence" value="ECO:0007669"/>
    <property type="project" value="InterPro"/>
</dbReference>
<dbReference type="SFLD" id="SFLDG01136">
    <property type="entry name" value="C1.6:_Phosphoserine_Phosphatas"/>
    <property type="match status" value="1"/>
</dbReference>
<name>A0A7C8BNZ4_9MICO</name>
<accession>A0A7C8BNZ4</accession>
<dbReference type="Proteomes" id="UP000481339">
    <property type="component" value="Unassembled WGS sequence"/>
</dbReference>
<comment type="pathway">
    <text evidence="2">Amino-acid biosynthesis; L-serine biosynthesis; L-serine from 3-phospho-D-glycerate: step 3/3.</text>
</comment>
<organism evidence="14 15">
    <name type="scientific">Pseudoclavibacter caeni</name>
    <dbReference type="NCBI Taxonomy" id="908846"/>
    <lineage>
        <taxon>Bacteria</taxon>
        <taxon>Bacillati</taxon>
        <taxon>Actinomycetota</taxon>
        <taxon>Actinomycetes</taxon>
        <taxon>Micrococcales</taxon>
        <taxon>Microbacteriaceae</taxon>
        <taxon>Pseudoclavibacter</taxon>
    </lineage>
</organism>
<evidence type="ECO:0000256" key="6">
    <source>
        <dbReference type="ARBA" id="ARBA00022723"/>
    </source>
</evidence>
<keyword evidence="5" id="KW-0028">Amino-acid biosynthesis</keyword>
<evidence type="ECO:0000256" key="3">
    <source>
        <dbReference type="ARBA" id="ARBA00009184"/>
    </source>
</evidence>
<dbReference type="RefSeq" id="WP_158035777.1">
    <property type="nucleotide sequence ID" value="NZ_BAAAZV010000003.1"/>
</dbReference>
<dbReference type="InterPro" id="IPR004469">
    <property type="entry name" value="PSP"/>
</dbReference>
<dbReference type="PANTHER" id="PTHR43344">
    <property type="entry name" value="PHOSPHOSERINE PHOSPHATASE"/>
    <property type="match status" value="1"/>
</dbReference>
<evidence type="ECO:0000256" key="4">
    <source>
        <dbReference type="ARBA" id="ARBA00012640"/>
    </source>
</evidence>
<evidence type="ECO:0000256" key="11">
    <source>
        <dbReference type="ARBA" id="ARBA00048138"/>
    </source>
</evidence>
<dbReference type="EC" id="3.1.3.3" evidence="4"/>
<gene>
    <name evidence="14" type="primary">serB</name>
    <name evidence="14" type="ORF">F8O02_03055</name>
</gene>
<evidence type="ECO:0000256" key="1">
    <source>
        <dbReference type="ARBA" id="ARBA00001946"/>
    </source>
</evidence>
<evidence type="ECO:0000256" key="7">
    <source>
        <dbReference type="ARBA" id="ARBA00022801"/>
    </source>
</evidence>
<evidence type="ECO:0000313" key="15">
    <source>
        <dbReference type="Proteomes" id="UP000481339"/>
    </source>
</evidence>
<proteinExistence type="inferred from homology"/>
<evidence type="ECO:0000256" key="9">
    <source>
        <dbReference type="ARBA" id="ARBA00023299"/>
    </source>
</evidence>
<dbReference type="GO" id="GO:0000287">
    <property type="term" value="F:magnesium ion binding"/>
    <property type="evidence" value="ECO:0007669"/>
    <property type="project" value="TreeGrafter"/>
</dbReference>
<dbReference type="SUPFAM" id="SSF56784">
    <property type="entry name" value="HAD-like"/>
    <property type="match status" value="1"/>
</dbReference>
<keyword evidence="8" id="KW-0460">Magnesium</keyword>
<dbReference type="GO" id="GO:0006564">
    <property type="term" value="P:L-serine biosynthetic process"/>
    <property type="evidence" value="ECO:0007669"/>
    <property type="project" value="UniProtKB-KW"/>
</dbReference>
<dbReference type="PANTHER" id="PTHR43344:SF2">
    <property type="entry name" value="PHOSPHOSERINE PHOSPHATASE"/>
    <property type="match status" value="1"/>
</dbReference>
<dbReference type="AlphaFoldDB" id="A0A7C8BNZ4"/>
<dbReference type="NCBIfam" id="TIGR01488">
    <property type="entry name" value="HAD-SF-IB"/>
    <property type="match status" value="1"/>
</dbReference>
<dbReference type="Pfam" id="PF12710">
    <property type="entry name" value="HAD"/>
    <property type="match status" value="1"/>
</dbReference>
<dbReference type="InterPro" id="IPR023214">
    <property type="entry name" value="HAD_sf"/>
</dbReference>
<evidence type="ECO:0000256" key="8">
    <source>
        <dbReference type="ARBA" id="ARBA00022842"/>
    </source>
</evidence>
<evidence type="ECO:0000256" key="12">
    <source>
        <dbReference type="ARBA" id="ARBA00048523"/>
    </source>
</evidence>
<keyword evidence="9" id="KW-0718">Serine biosynthesis</keyword>
<sequence>MTALLVVTDVDSTLIRDEVIELLADEAGARAEITEITTRAMHGDIDFLESLHQRVSALGDLPEAVLARTLERVRVSPGAEELIAAVHERDGRIGAISGGFSQILEPLAERLGLDLWRANKLEVVDGRLTGRVTEPIVDARRKAETLAGWAAELGVPMERTVAVGDGANDLQMMAIAGVSVGYRPKPVVAERADVVIPAPQGLDAVIPFLPR</sequence>
<dbReference type="SFLD" id="SFLDF00029">
    <property type="entry name" value="phosphoserine_phosphatase"/>
    <property type="match status" value="1"/>
</dbReference>